<dbReference type="PANTHER" id="PTHR43877:SF2">
    <property type="entry name" value="AMINOALKYLPHOSPHONATE N-ACETYLTRANSFERASE-RELATED"/>
    <property type="match status" value="1"/>
</dbReference>
<keyword evidence="1" id="KW-0808">Transferase</keyword>
<dbReference type="GO" id="GO:0016747">
    <property type="term" value="F:acyltransferase activity, transferring groups other than amino-acyl groups"/>
    <property type="evidence" value="ECO:0007669"/>
    <property type="project" value="InterPro"/>
</dbReference>
<evidence type="ECO:0000313" key="4">
    <source>
        <dbReference type="EMBL" id="MBK0391304.1"/>
    </source>
</evidence>
<dbReference type="InterPro" id="IPR000182">
    <property type="entry name" value="GNAT_dom"/>
</dbReference>
<comment type="caution">
    <text evidence="4">The sequence shown here is derived from an EMBL/GenBank/DDBJ whole genome shotgun (WGS) entry which is preliminary data.</text>
</comment>
<dbReference type="Pfam" id="PF00583">
    <property type="entry name" value="Acetyltransf_1"/>
    <property type="match status" value="1"/>
</dbReference>
<proteinExistence type="predicted"/>
<dbReference type="InterPro" id="IPR050832">
    <property type="entry name" value="Bact_Acetyltransf"/>
</dbReference>
<dbReference type="InterPro" id="IPR016181">
    <property type="entry name" value="Acyl_CoA_acyltransferase"/>
</dbReference>
<dbReference type="AlphaFoldDB" id="A0A934PZ37"/>
<dbReference type="EMBL" id="JAEDAO010000001">
    <property type="protein sequence ID" value="MBK0391304.1"/>
    <property type="molecule type" value="Genomic_DNA"/>
</dbReference>
<dbReference type="Proteomes" id="UP000617041">
    <property type="component" value="Unassembled WGS sequence"/>
</dbReference>
<reference evidence="4" key="1">
    <citation type="submission" date="2020-12" db="EMBL/GenBank/DDBJ databases">
        <title>Ramlibacter sp. nov., isolated from a freshwater alga, Cryptomonas.</title>
        <authorList>
            <person name="Kim H.M."/>
            <person name="Jeon C.O."/>
        </authorList>
    </citation>
    <scope>NUCLEOTIDE SEQUENCE</scope>
    <source>
        <strain evidence="4">CrO1</strain>
    </source>
</reference>
<protein>
    <submittedName>
        <fullName evidence="4">GNAT family N-acetyltransferase</fullName>
    </submittedName>
</protein>
<sequence length="165" mass="18215">MQIRRLTSDDAVVYRALRLRGLREHPEAFTSSWEDDERKPLAASHARLQDPATTFWGAFDGDALVGIVGLERLRRPKERHKAWVVGMYVPVEDAGRGIGAALLQALCAAARDEGLRDLLLSVTDGNAGALALYRKAGFAVVGREPRAVLVDGRFLDKLQMHRALD</sequence>
<keyword evidence="2" id="KW-0012">Acyltransferase</keyword>
<feature type="domain" description="N-acetyltransferase" evidence="3">
    <location>
        <begin position="1"/>
        <end position="165"/>
    </location>
</feature>
<evidence type="ECO:0000259" key="3">
    <source>
        <dbReference type="PROSITE" id="PS51186"/>
    </source>
</evidence>
<evidence type="ECO:0000313" key="5">
    <source>
        <dbReference type="Proteomes" id="UP000617041"/>
    </source>
</evidence>
<dbReference type="RefSeq" id="WP_200786130.1">
    <property type="nucleotide sequence ID" value="NZ_JAEDAO010000001.1"/>
</dbReference>
<dbReference type="PROSITE" id="PS51186">
    <property type="entry name" value="GNAT"/>
    <property type="match status" value="1"/>
</dbReference>
<name>A0A934PZ37_9BURK</name>
<gene>
    <name evidence="4" type="ORF">I8E28_01755</name>
</gene>
<dbReference type="PANTHER" id="PTHR43877">
    <property type="entry name" value="AMINOALKYLPHOSPHONATE N-ACETYLTRANSFERASE-RELATED-RELATED"/>
    <property type="match status" value="1"/>
</dbReference>
<accession>A0A934PZ37</accession>
<dbReference type="SUPFAM" id="SSF55729">
    <property type="entry name" value="Acyl-CoA N-acyltransferases (Nat)"/>
    <property type="match status" value="1"/>
</dbReference>
<evidence type="ECO:0000256" key="1">
    <source>
        <dbReference type="ARBA" id="ARBA00022679"/>
    </source>
</evidence>
<dbReference type="Gene3D" id="3.40.630.30">
    <property type="match status" value="1"/>
</dbReference>
<evidence type="ECO:0000256" key="2">
    <source>
        <dbReference type="ARBA" id="ARBA00023315"/>
    </source>
</evidence>
<organism evidence="4 5">
    <name type="scientific">Ramlibacter algicola</name>
    <dbReference type="NCBI Taxonomy" id="2795217"/>
    <lineage>
        <taxon>Bacteria</taxon>
        <taxon>Pseudomonadati</taxon>
        <taxon>Pseudomonadota</taxon>
        <taxon>Betaproteobacteria</taxon>
        <taxon>Burkholderiales</taxon>
        <taxon>Comamonadaceae</taxon>
        <taxon>Ramlibacter</taxon>
    </lineage>
</organism>
<keyword evidence="5" id="KW-1185">Reference proteome</keyword>